<protein>
    <submittedName>
        <fullName evidence="1">Uncharacterized protein</fullName>
    </submittedName>
</protein>
<keyword evidence="2" id="KW-1185">Reference proteome</keyword>
<evidence type="ECO:0000313" key="1">
    <source>
        <dbReference type="EMBL" id="CAK9180542.1"/>
    </source>
</evidence>
<dbReference type="AlphaFoldDB" id="A0ABC8UHM8"/>
<evidence type="ECO:0000313" key="2">
    <source>
        <dbReference type="Proteomes" id="UP001642360"/>
    </source>
</evidence>
<dbReference type="Proteomes" id="UP001642360">
    <property type="component" value="Unassembled WGS sequence"/>
</dbReference>
<organism evidence="1 2">
    <name type="scientific">Ilex paraguariensis</name>
    <name type="common">yerba mate</name>
    <dbReference type="NCBI Taxonomy" id="185542"/>
    <lineage>
        <taxon>Eukaryota</taxon>
        <taxon>Viridiplantae</taxon>
        <taxon>Streptophyta</taxon>
        <taxon>Embryophyta</taxon>
        <taxon>Tracheophyta</taxon>
        <taxon>Spermatophyta</taxon>
        <taxon>Magnoliopsida</taxon>
        <taxon>eudicotyledons</taxon>
        <taxon>Gunneridae</taxon>
        <taxon>Pentapetalae</taxon>
        <taxon>asterids</taxon>
        <taxon>campanulids</taxon>
        <taxon>Aquifoliales</taxon>
        <taxon>Aquifoliaceae</taxon>
        <taxon>Ilex</taxon>
    </lineage>
</organism>
<dbReference type="EMBL" id="CAUOFW020007754">
    <property type="protein sequence ID" value="CAK9180542.1"/>
    <property type="molecule type" value="Genomic_DNA"/>
</dbReference>
<proteinExistence type="predicted"/>
<name>A0ABC8UHM8_9AQUA</name>
<sequence length="62" mass="7132">SRKNEAIDVKKHLEKEVPTQKRSAQQFEKKKTQVDYLANCEATQAWIPCVDSMKKKDQAAIV</sequence>
<gene>
    <name evidence="1" type="ORF">ILEXP_LOCUS50550</name>
</gene>
<comment type="caution">
    <text evidence="1">The sequence shown here is derived from an EMBL/GenBank/DDBJ whole genome shotgun (WGS) entry which is preliminary data.</text>
</comment>
<feature type="non-terminal residue" evidence="1">
    <location>
        <position position="1"/>
    </location>
</feature>
<reference evidence="1 2" key="1">
    <citation type="submission" date="2024-02" db="EMBL/GenBank/DDBJ databases">
        <authorList>
            <person name="Vignale AGUSTIN F."/>
            <person name="Sosa J E."/>
            <person name="Modenutti C."/>
        </authorList>
    </citation>
    <scope>NUCLEOTIDE SEQUENCE [LARGE SCALE GENOMIC DNA]</scope>
</reference>
<accession>A0ABC8UHM8</accession>